<protein>
    <submittedName>
        <fullName evidence="4">Nucleotidyl transferase</fullName>
    </submittedName>
</protein>
<evidence type="ECO:0000259" key="3">
    <source>
        <dbReference type="Pfam" id="PF00483"/>
    </source>
</evidence>
<dbReference type="PATRIC" id="fig|768671.3.peg.1204"/>
<evidence type="ECO:0000313" key="4">
    <source>
        <dbReference type="EMBL" id="EGV19681.1"/>
    </source>
</evidence>
<proteinExistence type="predicted"/>
<dbReference type="AlphaFoldDB" id="F9U7Q1"/>
<dbReference type="OrthoDB" id="9788272at2"/>
<evidence type="ECO:0000313" key="5">
    <source>
        <dbReference type="Proteomes" id="UP000005459"/>
    </source>
</evidence>
<keyword evidence="1 4" id="KW-0808">Transferase</keyword>
<sequence length="229" mass="24687">MKAMILAAGRGNRMRPLTDRVPKPLLEVGGRPLIQYHLERLAAAGMHDIVINHAHLGEQIEAALGDGHHFGVHIRYSPEQTALETGGGIFKALPLLGPDPFLVINGDIWSDIDLVGLHLSGNDLAHLVLVDNPPHHPSGDFVLRNGRVQADGDQAEAGRIDASRRLTFSGVGIYSPGLFAGCRPGAFALAPLLRDAMAQGRVGGGHHRGHWLDIGTPERLSELDRLLRE</sequence>
<organism evidence="4 5">
    <name type="scientific">Thiocapsa marina 5811</name>
    <dbReference type="NCBI Taxonomy" id="768671"/>
    <lineage>
        <taxon>Bacteria</taxon>
        <taxon>Pseudomonadati</taxon>
        <taxon>Pseudomonadota</taxon>
        <taxon>Gammaproteobacteria</taxon>
        <taxon>Chromatiales</taxon>
        <taxon>Chromatiaceae</taxon>
        <taxon>Thiocapsa</taxon>
    </lineage>
</organism>
<dbReference type="InterPro" id="IPR054790">
    <property type="entry name" value="MurU"/>
</dbReference>
<dbReference type="InterPro" id="IPR050065">
    <property type="entry name" value="GlmU-like"/>
</dbReference>
<keyword evidence="5" id="KW-1185">Reference proteome</keyword>
<name>F9U7Q1_9GAMM</name>
<dbReference type="InterPro" id="IPR005835">
    <property type="entry name" value="NTP_transferase_dom"/>
</dbReference>
<dbReference type="Proteomes" id="UP000005459">
    <property type="component" value="Unassembled WGS sequence"/>
</dbReference>
<dbReference type="Gene3D" id="3.90.550.10">
    <property type="entry name" value="Spore Coat Polysaccharide Biosynthesis Protein SpsA, Chain A"/>
    <property type="match status" value="1"/>
</dbReference>
<accession>F9U7Q1</accession>
<dbReference type="PANTHER" id="PTHR43584:SF8">
    <property type="entry name" value="N-ACETYLMURAMATE ALPHA-1-PHOSPHATE URIDYLYLTRANSFERASE"/>
    <property type="match status" value="1"/>
</dbReference>
<dbReference type="STRING" id="768671.ThimaDRAFT_1127"/>
<reference evidence="4 5" key="1">
    <citation type="submission" date="2011-06" db="EMBL/GenBank/DDBJ databases">
        <title>The draft genome of Thiocapsa marina 5811.</title>
        <authorList>
            <consortium name="US DOE Joint Genome Institute (JGI-PGF)"/>
            <person name="Lucas S."/>
            <person name="Han J."/>
            <person name="Cheng J.-F."/>
            <person name="Goodwin L."/>
            <person name="Pitluck S."/>
            <person name="Peters L."/>
            <person name="Land M.L."/>
            <person name="Hauser L."/>
            <person name="Vogl K."/>
            <person name="Liu Z."/>
            <person name="Imhoff J."/>
            <person name="Thiel V."/>
            <person name="Frigaard N.-U."/>
            <person name="Bryant D."/>
            <person name="Woyke T.J."/>
        </authorList>
    </citation>
    <scope>NUCLEOTIDE SEQUENCE [LARGE SCALE GENOMIC DNA]</scope>
    <source>
        <strain evidence="4 5">5811</strain>
    </source>
</reference>
<dbReference type="GO" id="GO:0016779">
    <property type="term" value="F:nucleotidyltransferase activity"/>
    <property type="evidence" value="ECO:0007669"/>
    <property type="project" value="UniProtKB-KW"/>
</dbReference>
<evidence type="ECO:0000256" key="1">
    <source>
        <dbReference type="ARBA" id="ARBA00022679"/>
    </source>
</evidence>
<keyword evidence="2" id="KW-0548">Nucleotidyltransferase</keyword>
<gene>
    <name evidence="4" type="ORF">ThimaDRAFT_1127</name>
</gene>
<evidence type="ECO:0000256" key="2">
    <source>
        <dbReference type="ARBA" id="ARBA00022695"/>
    </source>
</evidence>
<dbReference type="RefSeq" id="WP_007192004.1">
    <property type="nucleotide sequence ID" value="NZ_AFWV01000003.1"/>
</dbReference>
<dbReference type="Pfam" id="PF00483">
    <property type="entry name" value="NTP_transferase"/>
    <property type="match status" value="1"/>
</dbReference>
<dbReference type="CDD" id="cd06422">
    <property type="entry name" value="NTP_transferase_like_1"/>
    <property type="match status" value="1"/>
</dbReference>
<feature type="domain" description="Nucleotidyl transferase" evidence="3">
    <location>
        <begin position="2"/>
        <end position="114"/>
    </location>
</feature>
<dbReference type="NCBIfam" id="NF045761">
    <property type="entry name" value="NAMPUrTaseMurU"/>
    <property type="match status" value="1"/>
</dbReference>
<dbReference type="SUPFAM" id="SSF53448">
    <property type="entry name" value="Nucleotide-diphospho-sugar transferases"/>
    <property type="match status" value="1"/>
</dbReference>
<dbReference type="EMBL" id="AFWV01000003">
    <property type="protein sequence ID" value="EGV19681.1"/>
    <property type="molecule type" value="Genomic_DNA"/>
</dbReference>
<dbReference type="PANTHER" id="PTHR43584">
    <property type="entry name" value="NUCLEOTIDYL TRANSFERASE"/>
    <property type="match status" value="1"/>
</dbReference>
<dbReference type="InterPro" id="IPR029044">
    <property type="entry name" value="Nucleotide-diphossugar_trans"/>
</dbReference>
<dbReference type="eggNOG" id="COG1208">
    <property type="taxonomic scope" value="Bacteria"/>
</dbReference>